<sequence length="376" mass="41008">MRRTFERLITKLLHLVLLSSLWTFSATAHEVTPTVADFRVDGDQLYFELRMNVEAFVAEIDLDGLADTDESDASDSYDRLRAMDASKLEPLVREFAPRWLDSVSIEAGARLQMHFEGARIPVVGNPELPRTSIILFTAEIPQGAGSLKIGWPAGAGGLVLRQQGVEEPYTGYLQGGESSPAIPLRGGAALGPMATFQSYIPVGFDHILPKGLDHILFVLGLYFLSSRLRPLIWQISAFTLAHTVTLALGASGMVKVDPGIVEPLIAASITFVALENVFVRRLHPWRPVVVFGFGLLHGLGFASVLGEFGLPGGQFLSALLGFNIGVELGQLTVVALAFLTVGLWFRNKPWYRGRIAIPASIVIALVGAYWFVERVL</sequence>
<dbReference type="RefSeq" id="WP_093026775.1">
    <property type="nucleotide sequence ID" value="NZ_FMZV01000001.1"/>
</dbReference>
<gene>
    <name evidence="3" type="ORF">SAMN04488239_101122</name>
</gene>
<dbReference type="STRING" id="639004.SAMN04488239_101122"/>
<dbReference type="OrthoDB" id="9808870at2"/>
<evidence type="ECO:0000256" key="1">
    <source>
        <dbReference type="SAM" id="Phobius"/>
    </source>
</evidence>
<accession>A0A1G6IIF5</accession>
<keyword evidence="2" id="KW-0732">Signal</keyword>
<feature type="transmembrane region" description="Helical" evidence="1">
    <location>
        <begin position="231"/>
        <end position="254"/>
    </location>
</feature>
<feature type="transmembrane region" description="Helical" evidence="1">
    <location>
        <begin position="318"/>
        <end position="343"/>
    </location>
</feature>
<keyword evidence="4" id="KW-1185">Reference proteome</keyword>
<protein>
    <submittedName>
        <fullName evidence="3">HupE / UreJ protein</fullName>
    </submittedName>
</protein>
<feature type="transmembrane region" description="Helical" evidence="1">
    <location>
        <begin position="288"/>
        <end position="306"/>
    </location>
</feature>
<name>A0A1G6IIF5_9RHOB</name>
<feature type="transmembrane region" description="Helical" evidence="1">
    <location>
        <begin position="260"/>
        <end position="279"/>
    </location>
</feature>
<keyword evidence="1" id="KW-1133">Transmembrane helix</keyword>
<dbReference type="InterPro" id="IPR032809">
    <property type="entry name" value="Put_HupE_UreJ"/>
</dbReference>
<reference evidence="4" key="1">
    <citation type="submission" date="2016-10" db="EMBL/GenBank/DDBJ databases">
        <authorList>
            <person name="Varghese N."/>
            <person name="Submissions S."/>
        </authorList>
    </citation>
    <scope>NUCLEOTIDE SEQUENCE [LARGE SCALE GENOMIC DNA]</scope>
    <source>
        <strain evidence="4">CGMCC 1.9108</strain>
    </source>
</reference>
<dbReference type="Proteomes" id="UP000199628">
    <property type="component" value="Unassembled WGS sequence"/>
</dbReference>
<evidence type="ECO:0000313" key="3">
    <source>
        <dbReference type="EMBL" id="SDC05775.1"/>
    </source>
</evidence>
<feature type="chain" id="PRO_5011735148" evidence="2">
    <location>
        <begin position="29"/>
        <end position="376"/>
    </location>
</feature>
<dbReference type="AlphaFoldDB" id="A0A1G6IIF5"/>
<dbReference type="Pfam" id="PF13795">
    <property type="entry name" value="HupE_UreJ_2"/>
    <property type="match status" value="1"/>
</dbReference>
<feature type="transmembrane region" description="Helical" evidence="1">
    <location>
        <begin position="355"/>
        <end position="372"/>
    </location>
</feature>
<keyword evidence="1" id="KW-0472">Membrane</keyword>
<evidence type="ECO:0000313" key="4">
    <source>
        <dbReference type="Proteomes" id="UP000199628"/>
    </source>
</evidence>
<evidence type="ECO:0000256" key="2">
    <source>
        <dbReference type="SAM" id="SignalP"/>
    </source>
</evidence>
<proteinExistence type="predicted"/>
<dbReference type="EMBL" id="FMZV01000001">
    <property type="protein sequence ID" value="SDC05775.1"/>
    <property type="molecule type" value="Genomic_DNA"/>
</dbReference>
<organism evidence="3 4">
    <name type="scientific">Ruegeria marina</name>
    <dbReference type="NCBI Taxonomy" id="639004"/>
    <lineage>
        <taxon>Bacteria</taxon>
        <taxon>Pseudomonadati</taxon>
        <taxon>Pseudomonadota</taxon>
        <taxon>Alphaproteobacteria</taxon>
        <taxon>Rhodobacterales</taxon>
        <taxon>Roseobacteraceae</taxon>
        <taxon>Ruegeria</taxon>
    </lineage>
</organism>
<keyword evidence="1" id="KW-0812">Transmembrane</keyword>
<feature type="signal peptide" evidence="2">
    <location>
        <begin position="1"/>
        <end position="28"/>
    </location>
</feature>